<dbReference type="PRINTS" id="PR00657">
    <property type="entry name" value="CCCHEMOKINER"/>
</dbReference>
<name>A0A4W5QQ06_9TELE</name>
<dbReference type="InterPro" id="IPR000355">
    <property type="entry name" value="Chemokine_rcpt"/>
</dbReference>
<evidence type="ECO:0000256" key="13">
    <source>
        <dbReference type="ARBA" id="ARBA00023180"/>
    </source>
</evidence>
<dbReference type="PROSITE" id="PS50262">
    <property type="entry name" value="G_PROTEIN_RECEP_F1_2"/>
    <property type="match status" value="1"/>
</dbReference>
<dbReference type="GO" id="GO:0001525">
    <property type="term" value="P:angiogenesis"/>
    <property type="evidence" value="ECO:0007669"/>
    <property type="project" value="UniProtKB-KW"/>
</dbReference>
<evidence type="ECO:0000256" key="11">
    <source>
        <dbReference type="ARBA" id="ARBA00023157"/>
    </source>
</evidence>
<evidence type="ECO:0000256" key="14">
    <source>
        <dbReference type="ARBA" id="ARBA00023224"/>
    </source>
</evidence>
<dbReference type="SUPFAM" id="SSF81321">
    <property type="entry name" value="Family A G protein-coupled receptor-like"/>
    <property type="match status" value="1"/>
</dbReference>
<accession>A0A4W5QQ06</accession>
<feature type="transmembrane region" description="Helical" evidence="17">
    <location>
        <begin position="185"/>
        <end position="203"/>
    </location>
</feature>
<evidence type="ECO:0000256" key="3">
    <source>
        <dbReference type="ARBA" id="ARBA00022475"/>
    </source>
</evidence>
<dbReference type="InterPro" id="IPR050119">
    <property type="entry name" value="CCR1-9-like"/>
</dbReference>
<dbReference type="PRINTS" id="PR01532">
    <property type="entry name" value="CXCCHMKINER3"/>
</dbReference>
<evidence type="ECO:0000256" key="15">
    <source>
        <dbReference type="ARBA" id="ARBA00030908"/>
    </source>
</evidence>
<feature type="transmembrane region" description="Helical" evidence="17">
    <location>
        <begin position="279"/>
        <end position="297"/>
    </location>
</feature>
<dbReference type="STRING" id="62062.ENSHHUP00000074469"/>
<dbReference type="GO" id="GO:0006955">
    <property type="term" value="P:immune response"/>
    <property type="evidence" value="ECO:0007669"/>
    <property type="project" value="TreeGrafter"/>
</dbReference>
<dbReference type="AlphaFoldDB" id="A0A4W5QQ06"/>
<dbReference type="GO" id="GO:0007204">
    <property type="term" value="P:positive regulation of cytosolic calcium ion concentration"/>
    <property type="evidence" value="ECO:0007669"/>
    <property type="project" value="TreeGrafter"/>
</dbReference>
<evidence type="ECO:0000313" key="19">
    <source>
        <dbReference type="Ensembl" id="ENSHHUP00000074469.1"/>
    </source>
</evidence>
<dbReference type="PROSITE" id="PS00237">
    <property type="entry name" value="G_PROTEIN_RECEP_F1_1"/>
    <property type="match status" value="1"/>
</dbReference>
<dbReference type="InterPro" id="IPR000276">
    <property type="entry name" value="GPCR_Rhodpsn"/>
</dbReference>
<dbReference type="PANTHER" id="PTHR10489">
    <property type="entry name" value="CELL ADHESION MOLECULE"/>
    <property type="match status" value="1"/>
</dbReference>
<dbReference type="GO" id="GO:0019722">
    <property type="term" value="P:calcium-mediated signaling"/>
    <property type="evidence" value="ECO:0007669"/>
    <property type="project" value="TreeGrafter"/>
</dbReference>
<dbReference type="Proteomes" id="UP000314982">
    <property type="component" value="Unassembled WGS sequence"/>
</dbReference>
<feature type="transmembrane region" description="Helical" evidence="17">
    <location>
        <begin position="242"/>
        <end position="267"/>
    </location>
</feature>
<evidence type="ECO:0000256" key="12">
    <source>
        <dbReference type="ARBA" id="ARBA00023170"/>
    </source>
</evidence>
<keyword evidence="10 17" id="KW-0472">Membrane</keyword>
<dbReference type="GeneTree" id="ENSGT01050000244848"/>
<keyword evidence="8 17" id="KW-1133">Transmembrane helix</keyword>
<dbReference type="GO" id="GO:0006954">
    <property type="term" value="P:inflammatory response"/>
    <property type="evidence" value="ECO:0007669"/>
    <property type="project" value="InterPro"/>
</dbReference>
<evidence type="ECO:0000256" key="2">
    <source>
        <dbReference type="ARBA" id="ARBA00020038"/>
    </source>
</evidence>
<organism evidence="19 20">
    <name type="scientific">Hucho hucho</name>
    <name type="common">huchen</name>
    <dbReference type="NCBI Taxonomy" id="62062"/>
    <lineage>
        <taxon>Eukaryota</taxon>
        <taxon>Metazoa</taxon>
        <taxon>Chordata</taxon>
        <taxon>Craniata</taxon>
        <taxon>Vertebrata</taxon>
        <taxon>Euteleostomi</taxon>
        <taxon>Actinopterygii</taxon>
        <taxon>Neopterygii</taxon>
        <taxon>Teleostei</taxon>
        <taxon>Protacanthopterygii</taxon>
        <taxon>Salmoniformes</taxon>
        <taxon>Salmonidae</taxon>
        <taxon>Salmoninae</taxon>
        <taxon>Hucho</taxon>
    </lineage>
</organism>
<evidence type="ECO:0000256" key="4">
    <source>
        <dbReference type="ARBA" id="ARBA00022500"/>
    </source>
</evidence>
<keyword evidence="6" id="KW-0037">Angiogenesis</keyword>
<keyword evidence="5" id="KW-0765">Sulfation</keyword>
<comment type="similarity">
    <text evidence="16">Belongs to the G-protein coupled receptor 1 family.</text>
</comment>
<comment type="subcellular location">
    <subcellularLocation>
        <location evidence="1">Cell membrane</location>
        <topology evidence="1">Multi-pass membrane protein</topology>
    </subcellularLocation>
</comment>
<dbReference type="FunFam" id="1.20.1070.10:FF:000159">
    <property type="entry name" value="C-X-C chemokine receptor type 3"/>
    <property type="match status" value="1"/>
</dbReference>
<dbReference type="PRINTS" id="PR00237">
    <property type="entry name" value="GPCRRHODOPSN"/>
</dbReference>
<keyword evidence="20" id="KW-1185">Reference proteome</keyword>
<dbReference type="GO" id="GO:0009897">
    <property type="term" value="C:external side of plasma membrane"/>
    <property type="evidence" value="ECO:0007669"/>
    <property type="project" value="TreeGrafter"/>
</dbReference>
<keyword evidence="4" id="KW-0145">Chemotaxis</keyword>
<evidence type="ECO:0000313" key="20">
    <source>
        <dbReference type="Proteomes" id="UP000314982"/>
    </source>
</evidence>
<protein>
    <recommendedName>
        <fullName evidence="2">C-X-C chemokine receptor type 3</fullName>
    </recommendedName>
    <alternativeName>
        <fullName evidence="15">Interferon-inducible protein 10 receptor</fullName>
    </alternativeName>
</protein>
<evidence type="ECO:0000256" key="8">
    <source>
        <dbReference type="ARBA" id="ARBA00022989"/>
    </source>
</evidence>
<proteinExistence type="inferred from homology"/>
<dbReference type="InterPro" id="IPR017452">
    <property type="entry name" value="GPCR_Rhodpsn_7TM"/>
</dbReference>
<feature type="domain" description="G-protein coupled receptors family 1 profile" evidence="18">
    <location>
        <begin position="89"/>
        <end position="343"/>
    </location>
</feature>
<dbReference type="Gene3D" id="1.20.1070.10">
    <property type="entry name" value="Rhodopsin 7-helix transmembrane proteins"/>
    <property type="match status" value="1"/>
</dbReference>
<evidence type="ECO:0000256" key="17">
    <source>
        <dbReference type="SAM" id="Phobius"/>
    </source>
</evidence>
<evidence type="ECO:0000256" key="5">
    <source>
        <dbReference type="ARBA" id="ARBA00022641"/>
    </source>
</evidence>
<feature type="transmembrane region" description="Helical" evidence="17">
    <location>
        <begin position="331"/>
        <end position="350"/>
    </location>
</feature>
<reference evidence="19" key="2">
    <citation type="submission" date="2025-08" db="UniProtKB">
        <authorList>
            <consortium name="Ensembl"/>
        </authorList>
    </citation>
    <scope>IDENTIFICATION</scope>
</reference>
<sequence length="394" mass="44708">MIISFVLCWRCNCNRVVKSGSHMANGEKFPMNISVGDFDYYYDEYSNYTNTSDTCCSTGEVCSLEEAMSFDAVFLPVFYSLTLVLGLLGNGLVLLVLVQRRRGWSVTDTFILHLCVADILLLLTLPLWAAQAAWEWSFGTPLCKITGAIFTINFYCGIFLLACISLDRYLSVVHAVQMYSRRKPWMVQASCLSVWLLSVLLSIPDWHFLESVRDTRRDKQECVHNYLSLSQSGFDWRLASRLLYHTVGFLLPSAVLLFCYSCILLRLQRGSQGLQKQRAIRVILVLVLVFFLCWTPYNITLMVDTLYSNNTLDTCESHKAMDISLTATSSLGYLHCSLNPVLYAFVGVKFRQHLLEMLRSLGCKLKSGVRLQTASRRSSMWSESGDTSHTSAIY</sequence>
<reference evidence="19" key="3">
    <citation type="submission" date="2025-09" db="UniProtKB">
        <authorList>
            <consortium name="Ensembl"/>
        </authorList>
    </citation>
    <scope>IDENTIFICATION</scope>
</reference>
<keyword evidence="3" id="KW-1003">Cell membrane</keyword>
<dbReference type="GO" id="GO:0019957">
    <property type="term" value="F:C-C chemokine binding"/>
    <property type="evidence" value="ECO:0007669"/>
    <property type="project" value="TreeGrafter"/>
</dbReference>
<dbReference type="GO" id="GO:0016493">
    <property type="term" value="F:C-C chemokine receptor activity"/>
    <property type="evidence" value="ECO:0007669"/>
    <property type="project" value="TreeGrafter"/>
</dbReference>
<dbReference type="GO" id="GO:0016494">
    <property type="term" value="F:C-X-C chemokine receptor activity"/>
    <property type="evidence" value="ECO:0007669"/>
    <property type="project" value="InterPro"/>
</dbReference>
<keyword evidence="12 16" id="KW-0675">Receptor</keyword>
<feature type="transmembrane region" description="Helical" evidence="17">
    <location>
        <begin position="110"/>
        <end position="133"/>
    </location>
</feature>
<evidence type="ECO:0000256" key="10">
    <source>
        <dbReference type="ARBA" id="ARBA00023136"/>
    </source>
</evidence>
<evidence type="ECO:0000256" key="7">
    <source>
        <dbReference type="ARBA" id="ARBA00022692"/>
    </source>
</evidence>
<feature type="transmembrane region" description="Helical" evidence="17">
    <location>
        <begin position="77"/>
        <end position="98"/>
    </location>
</feature>
<dbReference type="GO" id="GO:0002685">
    <property type="term" value="P:regulation of leukocyte migration"/>
    <property type="evidence" value="ECO:0007669"/>
    <property type="project" value="InterPro"/>
</dbReference>
<evidence type="ECO:0000256" key="1">
    <source>
        <dbReference type="ARBA" id="ARBA00004651"/>
    </source>
</evidence>
<dbReference type="Pfam" id="PF00001">
    <property type="entry name" value="7tm_1"/>
    <property type="match status" value="1"/>
</dbReference>
<dbReference type="InterPro" id="IPR004070">
    <property type="entry name" value="Chemokine_CXCR3"/>
</dbReference>
<dbReference type="GO" id="GO:0060326">
    <property type="term" value="P:cell chemotaxis"/>
    <property type="evidence" value="ECO:0007669"/>
    <property type="project" value="TreeGrafter"/>
</dbReference>
<reference evidence="20" key="1">
    <citation type="submission" date="2018-06" db="EMBL/GenBank/DDBJ databases">
        <title>Genome assembly of Danube salmon.</title>
        <authorList>
            <person name="Macqueen D.J."/>
            <person name="Gundappa M.K."/>
        </authorList>
    </citation>
    <scope>NUCLEOTIDE SEQUENCE [LARGE SCALE GENOMIC DNA]</scope>
</reference>
<evidence type="ECO:0000256" key="16">
    <source>
        <dbReference type="RuleBase" id="RU000688"/>
    </source>
</evidence>
<keyword evidence="14 16" id="KW-0807">Transducer</keyword>
<dbReference type="PANTHER" id="PTHR10489:SF671">
    <property type="entry name" value="C-X-C CHEMOKINE RECEPTOR TYPE 3"/>
    <property type="match status" value="1"/>
</dbReference>
<keyword evidence="13" id="KW-0325">Glycoprotein</keyword>
<feature type="transmembrane region" description="Helical" evidence="17">
    <location>
        <begin position="145"/>
        <end position="164"/>
    </location>
</feature>
<keyword evidence="9 16" id="KW-0297">G-protein coupled receptor</keyword>
<evidence type="ECO:0000256" key="9">
    <source>
        <dbReference type="ARBA" id="ARBA00023040"/>
    </source>
</evidence>
<dbReference type="CDD" id="cd15180">
    <property type="entry name" value="7tmA_CXCR3"/>
    <property type="match status" value="1"/>
</dbReference>
<keyword evidence="7 16" id="KW-0812">Transmembrane</keyword>
<evidence type="ECO:0000256" key="6">
    <source>
        <dbReference type="ARBA" id="ARBA00022657"/>
    </source>
</evidence>
<dbReference type="Ensembl" id="ENSHHUT00000076916.1">
    <property type="protein sequence ID" value="ENSHHUP00000074469.1"/>
    <property type="gene ID" value="ENSHHUG00000043701.1"/>
</dbReference>
<keyword evidence="11" id="KW-1015">Disulfide bond</keyword>
<evidence type="ECO:0000259" key="18">
    <source>
        <dbReference type="PROSITE" id="PS50262"/>
    </source>
</evidence>